<dbReference type="SMART" id="SM01245">
    <property type="entry name" value="Jag_N"/>
    <property type="match status" value="1"/>
</dbReference>
<keyword evidence="4 6" id="KW-0143">Chaperone</keyword>
<evidence type="ECO:0000256" key="7">
    <source>
        <dbReference type="SAM" id="MobiDB-lite"/>
    </source>
</evidence>
<evidence type="ECO:0000256" key="1">
    <source>
        <dbReference type="ARBA" id="ARBA00022490"/>
    </source>
</evidence>
<comment type="function">
    <text evidence="6">A probable RNA chaperone. Forms a complex with KhpA which binds to cellular RNA and controls its expression. Plays a role in peptidoglycan (PG) homeostasis and cell length regulation.</text>
</comment>
<keyword evidence="10" id="KW-1185">Reference proteome</keyword>
<dbReference type="NCBIfam" id="NF041568">
    <property type="entry name" value="Jag_EloR"/>
    <property type="match status" value="1"/>
</dbReference>
<evidence type="ECO:0000256" key="4">
    <source>
        <dbReference type="ARBA" id="ARBA00023186"/>
    </source>
</evidence>
<dbReference type="GO" id="GO:0008360">
    <property type="term" value="P:regulation of cell shape"/>
    <property type="evidence" value="ECO:0007669"/>
    <property type="project" value="UniProtKB-KW"/>
</dbReference>
<dbReference type="Pfam" id="PF13083">
    <property type="entry name" value="KH_KhpA-B"/>
    <property type="match status" value="1"/>
</dbReference>
<evidence type="ECO:0000256" key="6">
    <source>
        <dbReference type="HAMAP-Rule" id="MF_00867"/>
    </source>
</evidence>
<dbReference type="InterPro" id="IPR036867">
    <property type="entry name" value="R3H_dom_sf"/>
</dbReference>
<comment type="similarity">
    <text evidence="6">Belongs to the KhpB RNA-binding protein family.</text>
</comment>
<keyword evidence="1 6" id="KW-0963">Cytoplasm</keyword>
<comment type="domain">
    <text evidence="6">Has an N-terminal Jag-N domain and 2 RNA-binding domains (KH and R3H).</text>
</comment>
<comment type="subcellular location">
    <subcellularLocation>
        <location evidence="6">Cytoplasm</location>
    </subcellularLocation>
</comment>
<keyword evidence="5 6" id="KW-0961">Cell wall biogenesis/degradation</keyword>
<dbReference type="CDD" id="cd02414">
    <property type="entry name" value="KH-II_Jag"/>
    <property type="match status" value="1"/>
</dbReference>
<evidence type="ECO:0000313" key="10">
    <source>
        <dbReference type="Proteomes" id="UP000199136"/>
    </source>
</evidence>
<dbReference type="InterPro" id="IPR038247">
    <property type="entry name" value="Jag_N_dom_sf"/>
</dbReference>
<accession>A0A1I5XE50</accession>
<comment type="subunit">
    <text evidence="6">Forms a complex with KhpA.</text>
</comment>
<evidence type="ECO:0000259" key="8">
    <source>
        <dbReference type="PROSITE" id="PS51061"/>
    </source>
</evidence>
<dbReference type="InterPro" id="IPR032782">
    <property type="entry name" value="KhpB_N"/>
</dbReference>
<evidence type="ECO:0000256" key="5">
    <source>
        <dbReference type="ARBA" id="ARBA00023316"/>
    </source>
</evidence>
<dbReference type="InterPro" id="IPR034079">
    <property type="entry name" value="R3H_KhpB"/>
</dbReference>
<dbReference type="Pfam" id="PF14804">
    <property type="entry name" value="Jag_N"/>
    <property type="match status" value="1"/>
</dbReference>
<dbReference type="GO" id="GO:0009252">
    <property type="term" value="P:peptidoglycan biosynthetic process"/>
    <property type="evidence" value="ECO:0007669"/>
    <property type="project" value="UniProtKB-UniRule"/>
</dbReference>
<feature type="compositionally biased region" description="Acidic residues" evidence="7">
    <location>
        <begin position="90"/>
        <end position="100"/>
    </location>
</feature>
<dbReference type="PANTHER" id="PTHR35800">
    <property type="entry name" value="PROTEIN JAG"/>
    <property type="match status" value="1"/>
</dbReference>
<dbReference type="AlphaFoldDB" id="A0A1I5XE50"/>
<dbReference type="InterPro" id="IPR015946">
    <property type="entry name" value="KH_dom-like_a/b"/>
</dbReference>
<dbReference type="HAMAP" id="MF_00867">
    <property type="entry name" value="KhpB"/>
    <property type="match status" value="1"/>
</dbReference>
<name>A0A1I5XE50_9LACT</name>
<dbReference type="SUPFAM" id="SSF82708">
    <property type="entry name" value="R3H domain"/>
    <property type="match status" value="1"/>
</dbReference>
<protein>
    <recommendedName>
        <fullName evidence="6">RNA-binding protein KhpB</fullName>
    </recommendedName>
    <alternativeName>
        <fullName evidence="6">RNA-binding protein EloR</fullName>
    </alternativeName>
</protein>
<dbReference type="InterPro" id="IPR001374">
    <property type="entry name" value="R3H_dom"/>
</dbReference>
<organism evidence="9 10">
    <name type="scientific">Desemzia incerta</name>
    <dbReference type="NCBI Taxonomy" id="82801"/>
    <lineage>
        <taxon>Bacteria</taxon>
        <taxon>Bacillati</taxon>
        <taxon>Bacillota</taxon>
        <taxon>Bacilli</taxon>
        <taxon>Lactobacillales</taxon>
        <taxon>Carnobacteriaceae</taxon>
        <taxon>Desemzia</taxon>
    </lineage>
</organism>
<dbReference type="EMBL" id="FOXW01000004">
    <property type="protein sequence ID" value="SFQ30230.1"/>
    <property type="molecule type" value="Genomic_DNA"/>
</dbReference>
<sequence>MDKYTAKAPTVGEAIEKALRTLGVKREEASIEVIEEGKKGFLGFGQKDAVVKVTKHVSAEATPVPEAPIKHEQAEEVEQAKPEISHSIEEDQTVEEEAEEAGTRNDEEAIDLVAAYLTNIAETLGAPASIKVEQQDKQVVFNLDAEKAGVLIGKHGKVLNALQSLAQVLLHRHAKSKMVAIVNIGDYRERREAILKRLAERTAAKVKETNQPVFLEPMPAFERKVIHFYLSQDTWVTTHSEGREPHRYLVVEPSEKQI</sequence>
<dbReference type="RefSeq" id="WP_092480431.1">
    <property type="nucleotide sequence ID" value="NZ_FOXW01000004.1"/>
</dbReference>
<comment type="caution">
    <text evidence="6">Lacks conserved residue(s) required for the propagation of feature annotation.</text>
</comment>
<dbReference type="InterPro" id="IPR038008">
    <property type="entry name" value="Jag_KH"/>
</dbReference>
<dbReference type="Proteomes" id="UP000199136">
    <property type="component" value="Unassembled WGS sequence"/>
</dbReference>
<feature type="region of interest" description="Disordered" evidence="7">
    <location>
        <begin position="62"/>
        <end position="105"/>
    </location>
</feature>
<proteinExistence type="inferred from homology"/>
<dbReference type="Gene3D" id="3.30.1370.50">
    <property type="entry name" value="R3H-like domain"/>
    <property type="match status" value="1"/>
</dbReference>
<dbReference type="PANTHER" id="PTHR35800:SF1">
    <property type="entry name" value="RNA-BINDING PROTEIN KHPB"/>
    <property type="match status" value="1"/>
</dbReference>
<dbReference type="GO" id="GO:0003723">
    <property type="term" value="F:RNA binding"/>
    <property type="evidence" value="ECO:0007669"/>
    <property type="project" value="UniProtKB-UniRule"/>
</dbReference>
<feature type="compositionally biased region" description="Basic and acidic residues" evidence="7">
    <location>
        <begin position="68"/>
        <end position="89"/>
    </location>
</feature>
<reference evidence="9 10" key="1">
    <citation type="submission" date="2016-10" db="EMBL/GenBank/DDBJ databases">
        <authorList>
            <person name="de Groot N.N."/>
        </authorList>
    </citation>
    <scope>NUCLEOTIDE SEQUENCE [LARGE SCALE GENOMIC DNA]</scope>
    <source>
        <strain evidence="9 10">DSM 20581</strain>
    </source>
</reference>
<gene>
    <name evidence="6" type="primary">khpB</name>
    <name evidence="6" type="synonym">eloR</name>
    <name evidence="9" type="ORF">SAMN04488506_1386</name>
</gene>
<evidence type="ECO:0000313" key="9">
    <source>
        <dbReference type="EMBL" id="SFQ30230.1"/>
    </source>
</evidence>
<dbReference type="Gene3D" id="3.30.30.80">
    <property type="entry name" value="probable RNA-binding protein from clostridium symbiosum atcc 14940"/>
    <property type="match status" value="1"/>
</dbReference>
<keyword evidence="2 6" id="KW-0694">RNA-binding</keyword>
<dbReference type="STRING" id="82801.SAMN04488506_1386"/>
<dbReference type="GO" id="GO:0005737">
    <property type="term" value="C:cytoplasm"/>
    <property type="evidence" value="ECO:0007669"/>
    <property type="project" value="UniProtKB-SubCell"/>
</dbReference>
<evidence type="ECO:0000256" key="2">
    <source>
        <dbReference type="ARBA" id="ARBA00022884"/>
    </source>
</evidence>
<dbReference type="SMART" id="SM00393">
    <property type="entry name" value="R3H"/>
    <property type="match status" value="1"/>
</dbReference>
<keyword evidence="3 6" id="KW-0133">Cell shape</keyword>
<dbReference type="Gene3D" id="3.30.300.20">
    <property type="match status" value="1"/>
</dbReference>
<evidence type="ECO:0000256" key="3">
    <source>
        <dbReference type="ARBA" id="ARBA00022960"/>
    </source>
</evidence>
<dbReference type="GO" id="GO:0071555">
    <property type="term" value="P:cell wall organization"/>
    <property type="evidence" value="ECO:0007669"/>
    <property type="project" value="UniProtKB-KW"/>
</dbReference>
<dbReference type="OrthoDB" id="9794483at2"/>
<dbReference type="InterPro" id="IPR039247">
    <property type="entry name" value="KhpB"/>
</dbReference>
<feature type="domain" description="R3H" evidence="8">
    <location>
        <begin position="189"/>
        <end position="255"/>
    </location>
</feature>
<dbReference type="Pfam" id="PF01424">
    <property type="entry name" value="R3H"/>
    <property type="match status" value="1"/>
</dbReference>
<dbReference type="CDD" id="cd02644">
    <property type="entry name" value="R3H_jag"/>
    <property type="match status" value="1"/>
</dbReference>
<dbReference type="PROSITE" id="PS51061">
    <property type="entry name" value="R3H"/>
    <property type="match status" value="1"/>
</dbReference>